<dbReference type="EMBL" id="CM035432">
    <property type="protein sequence ID" value="KAH7295110.1"/>
    <property type="molecule type" value="Genomic_DNA"/>
</dbReference>
<sequence>MPGSAASSRRSVGPLQRWESLKHAGGCMGVLSQMFHLNRMLRGSNKYLGSSGSQSPLPAAKLQRHNNVGTRGSLKKDGTGMGVHLRNILDAEQEPFVLQDVIWEKKHPVRIRSSRELKFEDNDPQFSPKKVRKITRKKPRESRQRTGESSANGNPGSSPFVPSPPETMVAFSSATSSKQTRKRSPSSSSSSLKPASTCKSPLRGPNKKALLMEAAARILEGSNRRACRSPSFPECSVLRDLDRFNHSEEQNKDSLLRESFSEAALVSGYKCLVRDESDSDERLAEGNNVSCSNIVNSLSSREQHHQLPPNNVENGSGMTDREVVMVMQSRINPLDELLYATREVVPTGIIVDKHYESQQESSSLVSDRSSTVDMAKELGSSSMGVNLKSINGSICTFSYENSHEEERDAVDENSGVHHAQTSGVASHSSKCNGTSLSVLTASQEIGPTVDSPSPVFLLCNYSWWENEAAEAIDRAEISEAPVDSSVYDSPTAISKGPVFRMSEEKNGQESLEEDASTSPDHSYLDEFQQSSPVSVLDPVYDDAAVLGGKPFDYFDEVRQKLLDSVRRYEMLANMDLDALIKVNEESLYEEFEDDSDVSSFKGSWENESAETSATCHHESSQICSPDYCSLEYNTVYWSTETGVCSDIPYSSVDEAVEDRFYSQLGGAHGLQQSQELAEKGMRNTSEPLDVRAKLKMQSETRMWRAFLDCLNESLDSQFLKGSMKQLSSQSFLTGDSFGDESLCDSAVIESMIYMDLKSSIWNNFDEEVELMGMELEGYLFAVLMQELLSDL</sequence>
<feature type="compositionally biased region" description="Basic residues" evidence="1">
    <location>
        <begin position="129"/>
        <end position="140"/>
    </location>
</feature>
<reference evidence="2 3" key="1">
    <citation type="submission" date="2021-08" db="EMBL/GenBank/DDBJ databases">
        <title>WGS assembly of Ceratopteris richardii.</title>
        <authorList>
            <person name="Marchant D.B."/>
            <person name="Chen G."/>
            <person name="Jenkins J."/>
            <person name="Shu S."/>
            <person name="Leebens-Mack J."/>
            <person name="Grimwood J."/>
            <person name="Schmutz J."/>
            <person name="Soltis P."/>
            <person name="Soltis D."/>
            <person name="Chen Z.-H."/>
        </authorList>
    </citation>
    <scope>NUCLEOTIDE SEQUENCE [LARGE SCALE GENOMIC DNA]</scope>
    <source>
        <strain evidence="2">Whitten #5841</strain>
        <tissue evidence="2">Leaf</tissue>
    </source>
</reference>
<feature type="compositionally biased region" description="Low complexity" evidence="1">
    <location>
        <begin position="185"/>
        <end position="200"/>
    </location>
</feature>
<feature type="region of interest" description="Disordered" evidence="1">
    <location>
        <begin position="120"/>
        <end position="205"/>
    </location>
</feature>
<dbReference type="AlphaFoldDB" id="A0A8T2RGM0"/>
<feature type="region of interest" description="Disordered" evidence="1">
    <location>
        <begin position="405"/>
        <end position="431"/>
    </location>
</feature>
<evidence type="ECO:0000256" key="1">
    <source>
        <dbReference type="SAM" id="MobiDB-lite"/>
    </source>
</evidence>
<gene>
    <name evidence="2" type="ORF">KP509_27G032900</name>
</gene>
<feature type="region of interest" description="Disordered" evidence="1">
    <location>
        <begin position="48"/>
        <end position="78"/>
    </location>
</feature>
<dbReference type="Proteomes" id="UP000825935">
    <property type="component" value="Chromosome 27"/>
</dbReference>
<dbReference type="OMA" id="VAYLEMH"/>
<feature type="region of interest" description="Disordered" evidence="1">
    <location>
        <begin position="496"/>
        <end position="521"/>
    </location>
</feature>
<keyword evidence="3" id="KW-1185">Reference proteome</keyword>
<evidence type="ECO:0000313" key="3">
    <source>
        <dbReference type="Proteomes" id="UP000825935"/>
    </source>
</evidence>
<proteinExistence type="predicted"/>
<dbReference type="OrthoDB" id="1932158at2759"/>
<feature type="compositionally biased region" description="Polar residues" evidence="1">
    <location>
        <begin position="419"/>
        <end position="431"/>
    </location>
</feature>
<evidence type="ECO:0008006" key="4">
    <source>
        <dbReference type="Google" id="ProtNLM"/>
    </source>
</evidence>
<name>A0A8T2RGM0_CERRI</name>
<evidence type="ECO:0000313" key="2">
    <source>
        <dbReference type="EMBL" id="KAH7295110.1"/>
    </source>
</evidence>
<comment type="caution">
    <text evidence="2">The sequence shown here is derived from an EMBL/GenBank/DDBJ whole genome shotgun (WGS) entry which is preliminary data.</text>
</comment>
<protein>
    <recommendedName>
        <fullName evidence="4">DUF4378 domain-containing protein</fullName>
    </recommendedName>
</protein>
<feature type="compositionally biased region" description="Polar residues" evidence="1">
    <location>
        <begin position="147"/>
        <end position="157"/>
    </location>
</feature>
<organism evidence="2 3">
    <name type="scientific">Ceratopteris richardii</name>
    <name type="common">Triangle waterfern</name>
    <dbReference type="NCBI Taxonomy" id="49495"/>
    <lineage>
        <taxon>Eukaryota</taxon>
        <taxon>Viridiplantae</taxon>
        <taxon>Streptophyta</taxon>
        <taxon>Embryophyta</taxon>
        <taxon>Tracheophyta</taxon>
        <taxon>Polypodiopsida</taxon>
        <taxon>Polypodiidae</taxon>
        <taxon>Polypodiales</taxon>
        <taxon>Pteridineae</taxon>
        <taxon>Pteridaceae</taxon>
        <taxon>Parkerioideae</taxon>
        <taxon>Ceratopteris</taxon>
    </lineage>
</organism>
<accession>A0A8T2RGM0</accession>